<name>A0A8H3IP37_9LECA</name>
<dbReference type="GO" id="GO:0017025">
    <property type="term" value="F:TBP-class protein binding"/>
    <property type="evidence" value="ECO:0007669"/>
    <property type="project" value="InterPro"/>
</dbReference>
<dbReference type="Pfam" id="PF00382">
    <property type="entry name" value="TFIIB"/>
    <property type="match status" value="1"/>
</dbReference>
<evidence type="ECO:0000313" key="3">
    <source>
        <dbReference type="EMBL" id="CAF9922250.1"/>
    </source>
</evidence>
<evidence type="ECO:0000256" key="1">
    <source>
        <dbReference type="SAM" id="MobiDB-lite"/>
    </source>
</evidence>
<dbReference type="Gene3D" id="1.10.472.10">
    <property type="entry name" value="Cyclin-like"/>
    <property type="match status" value="1"/>
</dbReference>
<feature type="domain" description="Transcription factor TFIIB cyclin-like" evidence="2">
    <location>
        <begin position="119"/>
        <end position="194"/>
    </location>
</feature>
<sequence length="210" mass="22847">MASPANRAPTRATRRVKQEDEDSIPLTIAPPSPRPQIPQATVPQEQTPAPCASKRKRNLPPSNQGLPLSKRPKQSPVPRAHSPVIKSEPPSPVIKPEPPTSPAPDPMLYDAHPRSPSTEHLASPAAMIAIACASLNLPAEVNRLARQVFERYRVYWGQMKLPVVVGACILTACGELELGVENEEVCQVVGVEEMDVLIVAPFLHPGYEFE</sequence>
<evidence type="ECO:0000259" key="2">
    <source>
        <dbReference type="Pfam" id="PF00382"/>
    </source>
</evidence>
<evidence type="ECO:0000313" key="4">
    <source>
        <dbReference type="Proteomes" id="UP000664521"/>
    </source>
</evidence>
<accession>A0A8H3IP37</accession>
<proteinExistence type="predicted"/>
<dbReference type="CDD" id="cd00043">
    <property type="entry name" value="CYCLIN_SF"/>
    <property type="match status" value="1"/>
</dbReference>
<reference evidence="3" key="1">
    <citation type="submission" date="2021-03" db="EMBL/GenBank/DDBJ databases">
        <authorList>
            <person name="Tagirdzhanova G."/>
        </authorList>
    </citation>
    <scope>NUCLEOTIDE SEQUENCE</scope>
</reference>
<dbReference type="SUPFAM" id="SSF47954">
    <property type="entry name" value="Cyclin-like"/>
    <property type="match status" value="1"/>
</dbReference>
<feature type="region of interest" description="Disordered" evidence="1">
    <location>
        <begin position="1"/>
        <end position="120"/>
    </location>
</feature>
<dbReference type="InterPro" id="IPR013150">
    <property type="entry name" value="TFIIB_cyclin"/>
</dbReference>
<dbReference type="Proteomes" id="UP000664521">
    <property type="component" value="Unassembled WGS sequence"/>
</dbReference>
<feature type="compositionally biased region" description="Low complexity" evidence="1">
    <location>
        <begin position="1"/>
        <end position="11"/>
    </location>
</feature>
<feature type="compositionally biased region" description="Pro residues" evidence="1">
    <location>
        <begin position="89"/>
        <end position="105"/>
    </location>
</feature>
<protein>
    <recommendedName>
        <fullName evidence="2">Transcription factor TFIIB cyclin-like domain-containing protein</fullName>
    </recommendedName>
</protein>
<comment type="caution">
    <text evidence="3">The sequence shown here is derived from an EMBL/GenBank/DDBJ whole genome shotgun (WGS) entry which is preliminary data.</text>
</comment>
<dbReference type="EMBL" id="CAJPDS010000030">
    <property type="protein sequence ID" value="CAF9922250.1"/>
    <property type="molecule type" value="Genomic_DNA"/>
</dbReference>
<keyword evidence="4" id="KW-1185">Reference proteome</keyword>
<dbReference type="InterPro" id="IPR036915">
    <property type="entry name" value="Cyclin-like_sf"/>
</dbReference>
<feature type="compositionally biased region" description="Polar residues" evidence="1">
    <location>
        <begin position="38"/>
        <end position="47"/>
    </location>
</feature>
<dbReference type="AlphaFoldDB" id="A0A8H3IP37"/>
<organism evidence="3 4">
    <name type="scientific">Heterodermia speciosa</name>
    <dbReference type="NCBI Taxonomy" id="116794"/>
    <lineage>
        <taxon>Eukaryota</taxon>
        <taxon>Fungi</taxon>
        <taxon>Dikarya</taxon>
        <taxon>Ascomycota</taxon>
        <taxon>Pezizomycotina</taxon>
        <taxon>Lecanoromycetes</taxon>
        <taxon>OSLEUM clade</taxon>
        <taxon>Lecanoromycetidae</taxon>
        <taxon>Caliciales</taxon>
        <taxon>Physciaceae</taxon>
        <taxon>Heterodermia</taxon>
    </lineage>
</organism>
<gene>
    <name evidence="3" type="ORF">HETSPECPRED_005017</name>
</gene>